<evidence type="ECO:0000313" key="2">
    <source>
        <dbReference type="Proteomes" id="UP000264120"/>
    </source>
</evidence>
<proteinExistence type="predicted"/>
<dbReference type="AlphaFoldDB" id="A0A347WFY4"/>
<sequence length="144" mass="16714">MIPYSVVESSMKRQDNAVIIPEAMFRFLITEYLRSLPFDEAAYLKANPDVDAAIHRDEFSSGKEHFTRIGFFEGRDAGGDEFDEKWYLKNNRDVASSVNRGDWSSGEEHWQRIGRNELRAPCRAQVPLYDIWHAFLKSGQNRQP</sequence>
<dbReference type="EMBL" id="CP023037">
    <property type="protein sequence ID" value="AXY23777.1"/>
    <property type="molecule type" value="Genomic_DNA"/>
</dbReference>
<protein>
    <submittedName>
        <fullName evidence="1">Uncharacterized protein</fullName>
    </submittedName>
</protein>
<dbReference type="KEGG" id="ksc:CD178_03033"/>
<geneLocation type="plasmid" evidence="1 2">
    <name>unnamed1</name>
</geneLocation>
<reference evidence="1 2" key="1">
    <citation type="submission" date="2017-08" db="EMBL/GenBank/DDBJ databases">
        <title>Complete genome sequence of Gluconacetobacter saccharivorans CV1 isolated from Fermented Vinegar.</title>
        <authorList>
            <person name="Kim S.-Y."/>
        </authorList>
    </citation>
    <scope>NUCLEOTIDE SEQUENCE [LARGE SCALE GENOMIC DNA]</scope>
    <source>
        <strain evidence="1 2">CV1</strain>
        <plasmid evidence="1 2">unnamed1</plasmid>
    </source>
</reference>
<organism evidence="1 2">
    <name type="scientific">Komagataeibacter saccharivorans</name>
    <dbReference type="NCBI Taxonomy" id="265959"/>
    <lineage>
        <taxon>Bacteria</taxon>
        <taxon>Pseudomonadati</taxon>
        <taxon>Pseudomonadota</taxon>
        <taxon>Alphaproteobacteria</taxon>
        <taxon>Acetobacterales</taxon>
        <taxon>Acetobacteraceae</taxon>
        <taxon>Komagataeibacter</taxon>
    </lineage>
</organism>
<name>A0A347WFY4_9PROT</name>
<accession>A0A347WFY4</accession>
<keyword evidence="2" id="KW-1185">Reference proteome</keyword>
<gene>
    <name evidence="1" type="ORF">CD178_03033</name>
</gene>
<dbReference type="Proteomes" id="UP000264120">
    <property type="component" value="Plasmid unnamed1"/>
</dbReference>
<evidence type="ECO:0000313" key="1">
    <source>
        <dbReference type="EMBL" id="AXY23777.1"/>
    </source>
</evidence>
<keyword evidence="1" id="KW-0614">Plasmid</keyword>